<sequence length="530" mass="59801">MKNVLEDKAINPPFDNNSTDKNIPQAAAPNNLLGLCSIQDFSGSLGNHNSDLHATHADAQGFYNYLYNWYTANYYMKDGAVQTWLYEEPNDHWQNYYGIDAVDVFYHSGHGAMTANGIFQAPTGGKWNNETWISSNHNMLMGNQRLRYIFWSTCFSCRVFGGITPITTWWNDDSNPGFRMLFGFETTSFDNPNYGSNFWNHYKAGQSFSTSWLYGSWDISHNQTPTVVASGATQAEATNIVMNEKLFQWGTVARNWYQWRWLVASSVASHNKMLPKEMLVAELAPFKVDHAEVGRLADQLGFSGKAIDGFGISKEGTYVLDEGEKKITINQQGHFNAKLANVNFENRRQLDQNKARQTAEQYMREQLGKDTELQFQAVRLGKTCGGSTKGSGKLDEEYVTDTTIEFRQVINGVPVVNTDNGVVRVTIDNDGTITNFHNSVKKVLNLSNKPKQMPIDPNRNGHALETRQDTEQLFAKKLAEYKTENVKPISDEIGYDVSGRHGGVVAKREYEVTFENDLKKSIQVIVPIFA</sequence>
<comment type="caution">
    <text evidence="2">The sequence shown here is derived from an EMBL/GenBank/DDBJ whole genome shotgun (WGS) entry which is preliminary data.</text>
</comment>
<accession>A0A7K1ST68</accession>
<proteinExistence type="predicted"/>
<dbReference type="AlphaFoldDB" id="A0A7K1ST68"/>
<keyword evidence="3" id="KW-1185">Reference proteome</keyword>
<evidence type="ECO:0000313" key="3">
    <source>
        <dbReference type="Proteomes" id="UP000462014"/>
    </source>
</evidence>
<dbReference type="Pfam" id="PF19872">
    <property type="entry name" value="DUF6345"/>
    <property type="match status" value="1"/>
</dbReference>
<evidence type="ECO:0000256" key="1">
    <source>
        <dbReference type="SAM" id="MobiDB-lite"/>
    </source>
</evidence>
<reference evidence="2 3" key="1">
    <citation type="submission" date="2019-12" db="EMBL/GenBank/DDBJ databases">
        <title>Mucilaginibacter sp. HMF7410 genome sequencing and assembly.</title>
        <authorList>
            <person name="Kang H."/>
            <person name="Cha I."/>
            <person name="Kim H."/>
            <person name="Joh K."/>
        </authorList>
    </citation>
    <scope>NUCLEOTIDE SEQUENCE [LARGE SCALE GENOMIC DNA]</scope>
    <source>
        <strain evidence="2 3">HMF7410</strain>
    </source>
</reference>
<dbReference type="RefSeq" id="WP_157564052.1">
    <property type="nucleotide sequence ID" value="NZ_WPIK01000002.1"/>
</dbReference>
<dbReference type="EMBL" id="WPIK01000002">
    <property type="protein sequence ID" value="MVN20506.1"/>
    <property type="molecule type" value="Genomic_DNA"/>
</dbReference>
<evidence type="ECO:0000313" key="2">
    <source>
        <dbReference type="EMBL" id="MVN20506.1"/>
    </source>
</evidence>
<gene>
    <name evidence="2" type="ORF">GO621_03030</name>
</gene>
<protein>
    <submittedName>
        <fullName evidence="2">Uncharacterized protein</fullName>
    </submittedName>
</protein>
<dbReference type="InterPro" id="IPR045926">
    <property type="entry name" value="DUF6345"/>
</dbReference>
<dbReference type="Proteomes" id="UP000462014">
    <property type="component" value="Unassembled WGS sequence"/>
</dbReference>
<feature type="region of interest" description="Disordered" evidence="1">
    <location>
        <begin position="1"/>
        <end position="20"/>
    </location>
</feature>
<organism evidence="2 3">
    <name type="scientific">Mucilaginibacter arboris</name>
    <dbReference type="NCBI Taxonomy" id="2682090"/>
    <lineage>
        <taxon>Bacteria</taxon>
        <taxon>Pseudomonadati</taxon>
        <taxon>Bacteroidota</taxon>
        <taxon>Sphingobacteriia</taxon>
        <taxon>Sphingobacteriales</taxon>
        <taxon>Sphingobacteriaceae</taxon>
        <taxon>Mucilaginibacter</taxon>
    </lineage>
</organism>
<name>A0A7K1ST68_9SPHI</name>